<dbReference type="Gene3D" id="3.40.390.10">
    <property type="entry name" value="Collagenase (Catalytic Domain)"/>
    <property type="match status" value="1"/>
</dbReference>
<dbReference type="InterPro" id="IPR024079">
    <property type="entry name" value="MetalloPept_cat_dom_sf"/>
</dbReference>
<dbReference type="PROSITE" id="PS51864">
    <property type="entry name" value="ASTACIN"/>
    <property type="match status" value="1"/>
</dbReference>
<organism evidence="4 5">
    <name type="scientific">Exaiptasia diaphana</name>
    <name type="common">Tropical sea anemone</name>
    <name type="synonym">Aiptasia pulchella</name>
    <dbReference type="NCBI Taxonomy" id="2652724"/>
    <lineage>
        <taxon>Eukaryota</taxon>
        <taxon>Metazoa</taxon>
        <taxon>Cnidaria</taxon>
        <taxon>Anthozoa</taxon>
        <taxon>Hexacorallia</taxon>
        <taxon>Actiniaria</taxon>
        <taxon>Aiptasiidae</taxon>
        <taxon>Exaiptasia</taxon>
    </lineage>
</organism>
<protein>
    <recommendedName>
        <fullName evidence="3">Peptidase M12A domain-containing protein</fullName>
    </recommendedName>
</protein>
<dbReference type="GO" id="GO:0006508">
    <property type="term" value="P:proteolysis"/>
    <property type="evidence" value="ECO:0007669"/>
    <property type="project" value="InterPro"/>
</dbReference>
<dbReference type="GO" id="GO:0004222">
    <property type="term" value="F:metalloendopeptidase activity"/>
    <property type="evidence" value="ECO:0007669"/>
    <property type="project" value="InterPro"/>
</dbReference>
<proteinExistence type="predicted"/>
<evidence type="ECO:0000313" key="4">
    <source>
        <dbReference type="EnsemblMetazoa" id="XP_020893762.1"/>
    </source>
</evidence>
<dbReference type="EnsemblMetazoa" id="XM_021038103.2">
    <property type="protein sequence ID" value="XP_020893762.1"/>
    <property type="gene ID" value="LOC110232885"/>
</dbReference>
<dbReference type="OrthoDB" id="291007at2759"/>
<dbReference type="KEGG" id="epa:110232885"/>
<feature type="domain" description="Peptidase M12A" evidence="3">
    <location>
        <begin position="69"/>
        <end position="110"/>
    </location>
</feature>
<dbReference type="RefSeq" id="XP_020893762.1">
    <property type="nucleotide sequence ID" value="XM_021038103.2"/>
</dbReference>
<evidence type="ECO:0000313" key="5">
    <source>
        <dbReference type="Proteomes" id="UP000887567"/>
    </source>
</evidence>
<evidence type="ECO:0000259" key="3">
    <source>
        <dbReference type="PROSITE" id="PS51864"/>
    </source>
</evidence>
<comment type="caution">
    <text evidence="1">Lacks conserved residue(s) required for the propagation of feature annotation.</text>
</comment>
<sequence length="110" mass="12732">MNQTKRRAEKDEPGYPMENMNQTKRKVKQDEADGGMDNIIEINKNAKVKLCEGDIICDKDDSQLSKRGGAIKVQSRLWPNKVIPYKINRRFSEKEKKVIKAAMAEFHKHT</sequence>
<keyword evidence="5" id="KW-1185">Reference proteome</keyword>
<dbReference type="InterPro" id="IPR001506">
    <property type="entry name" value="Peptidase_M12A"/>
</dbReference>
<name>A0A913WT75_EXADI</name>
<feature type="compositionally biased region" description="Basic and acidic residues" evidence="2">
    <location>
        <begin position="1"/>
        <end position="13"/>
    </location>
</feature>
<accession>A0A913WT75</accession>
<reference evidence="4" key="1">
    <citation type="submission" date="2022-11" db="UniProtKB">
        <authorList>
            <consortium name="EnsemblMetazoa"/>
        </authorList>
    </citation>
    <scope>IDENTIFICATION</scope>
</reference>
<dbReference type="AlphaFoldDB" id="A0A913WT75"/>
<dbReference type="Proteomes" id="UP000887567">
    <property type="component" value="Unplaced"/>
</dbReference>
<evidence type="ECO:0000256" key="1">
    <source>
        <dbReference type="PROSITE-ProRule" id="PRU01211"/>
    </source>
</evidence>
<evidence type="ECO:0000256" key="2">
    <source>
        <dbReference type="SAM" id="MobiDB-lite"/>
    </source>
</evidence>
<dbReference type="GeneID" id="110232885"/>
<feature type="region of interest" description="Disordered" evidence="2">
    <location>
        <begin position="1"/>
        <end position="32"/>
    </location>
</feature>